<dbReference type="InterPro" id="IPR020904">
    <property type="entry name" value="Sc_DH/Rdtase_CS"/>
</dbReference>
<comment type="similarity">
    <text evidence="1 3">Belongs to the short-chain dehydrogenases/reductases (SDR) family.</text>
</comment>
<dbReference type="FunFam" id="3.40.50.720:FF:000173">
    <property type="entry name" value="3-oxoacyl-[acyl-carrier protein] reductase"/>
    <property type="match status" value="1"/>
</dbReference>
<keyword evidence="2" id="KW-0560">Oxidoreductase</keyword>
<comment type="caution">
    <text evidence="5">The sequence shown here is derived from an EMBL/GenBank/DDBJ whole genome shotgun (WGS) entry which is preliminary data.</text>
</comment>
<protein>
    <submittedName>
        <fullName evidence="5">3-oxoacyl-ACP reductase</fullName>
    </submittedName>
</protein>
<dbReference type="PROSITE" id="PS00061">
    <property type="entry name" value="ADH_SHORT"/>
    <property type="match status" value="1"/>
</dbReference>
<dbReference type="SUPFAM" id="SSF51735">
    <property type="entry name" value="NAD(P)-binding Rossmann-fold domains"/>
    <property type="match status" value="1"/>
</dbReference>
<name>A0A917SWI3_9ACTN</name>
<evidence type="ECO:0000313" key="5">
    <source>
        <dbReference type="EMBL" id="GGM02277.1"/>
    </source>
</evidence>
<dbReference type="RefSeq" id="WP_188941668.1">
    <property type="nucleotide sequence ID" value="NZ_BMNA01000004.1"/>
</dbReference>
<dbReference type="Gene3D" id="3.40.50.720">
    <property type="entry name" value="NAD(P)-binding Rossmann-like Domain"/>
    <property type="match status" value="1"/>
</dbReference>
<dbReference type="InterPro" id="IPR002347">
    <property type="entry name" value="SDR_fam"/>
</dbReference>
<dbReference type="GO" id="GO:0016616">
    <property type="term" value="F:oxidoreductase activity, acting on the CH-OH group of donors, NAD or NADP as acceptor"/>
    <property type="evidence" value="ECO:0007669"/>
    <property type="project" value="TreeGrafter"/>
</dbReference>
<dbReference type="CDD" id="cd05233">
    <property type="entry name" value="SDR_c"/>
    <property type="match status" value="1"/>
</dbReference>
<feature type="domain" description="Ketoreductase" evidence="4">
    <location>
        <begin position="9"/>
        <end position="190"/>
    </location>
</feature>
<dbReference type="Proteomes" id="UP000655208">
    <property type="component" value="Unassembled WGS sequence"/>
</dbReference>
<evidence type="ECO:0000256" key="3">
    <source>
        <dbReference type="RuleBase" id="RU000363"/>
    </source>
</evidence>
<accession>A0A917SWI3</accession>
<dbReference type="SMART" id="SM00822">
    <property type="entry name" value="PKS_KR"/>
    <property type="match status" value="1"/>
</dbReference>
<evidence type="ECO:0000256" key="1">
    <source>
        <dbReference type="ARBA" id="ARBA00006484"/>
    </source>
</evidence>
<dbReference type="Pfam" id="PF00106">
    <property type="entry name" value="adh_short"/>
    <property type="match status" value="1"/>
</dbReference>
<dbReference type="InterPro" id="IPR057326">
    <property type="entry name" value="KR_dom"/>
</dbReference>
<gene>
    <name evidence="5" type="ORF">GCM10011594_22940</name>
</gene>
<reference evidence="5" key="2">
    <citation type="submission" date="2020-09" db="EMBL/GenBank/DDBJ databases">
        <authorList>
            <person name="Sun Q."/>
            <person name="Zhou Y."/>
        </authorList>
    </citation>
    <scope>NUCLEOTIDE SEQUENCE</scope>
    <source>
        <strain evidence="5">CGMCC 4.7308</strain>
    </source>
</reference>
<dbReference type="PRINTS" id="PR00080">
    <property type="entry name" value="SDRFAMILY"/>
</dbReference>
<dbReference type="PANTHER" id="PTHR42760">
    <property type="entry name" value="SHORT-CHAIN DEHYDROGENASES/REDUCTASES FAMILY MEMBER"/>
    <property type="match status" value="1"/>
</dbReference>
<evidence type="ECO:0000256" key="2">
    <source>
        <dbReference type="ARBA" id="ARBA00023002"/>
    </source>
</evidence>
<proteinExistence type="inferred from homology"/>
<sequence length="245" mass="24370">MAIGDLAGRVALVTGGSGGIGRALVRRLAAAGADVAVAYGGDAAAAEESAAQARASGVRAIAAGADLADPGQVVALADRVAAECGPVDLLLANAGLSVPTPGLPELDLDTWQRTLAVNLTAPFLLAQRLVPDMADRGFGRVLFTSSVAAFTGGLIGPHYAASKAALHGLTAWLSARYAGSGVTVNALAPALVADTGMLPADADAGRIPVGRFGTADEVAELALTMLGSGYLTGKVYLLDGGLYPH</sequence>
<dbReference type="GO" id="GO:0030497">
    <property type="term" value="P:fatty acid elongation"/>
    <property type="evidence" value="ECO:0007669"/>
    <property type="project" value="TreeGrafter"/>
</dbReference>
<dbReference type="PANTHER" id="PTHR42760:SF135">
    <property type="entry name" value="BLL7886 PROTEIN"/>
    <property type="match status" value="1"/>
</dbReference>
<reference evidence="5" key="1">
    <citation type="journal article" date="2014" name="Int. J. Syst. Evol. Microbiol.">
        <title>Complete genome sequence of Corynebacterium casei LMG S-19264T (=DSM 44701T), isolated from a smear-ripened cheese.</title>
        <authorList>
            <consortium name="US DOE Joint Genome Institute (JGI-PGF)"/>
            <person name="Walter F."/>
            <person name="Albersmeier A."/>
            <person name="Kalinowski J."/>
            <person name="Ruckert C."/>
        </authorList>
    </citation>
    <scope>NUCLEOTIDE SEQUENCE</scope>
    <source>
        <strain evidence="5">CGMCC 4.7308</strain>
    </source>
</reference>
<dbReference type="EMBL" id="BMNA01000004">
    <property type="protein sequence ID" value="GGM02277.1"/>
    <property type="molecule type" value="Genomic_DNA"/>
</dbReference>
<keyword evidence="6" id="KW-1185">Reference proteome</keyword>
<dbReference type="InterPro" id="IPR036291">
    <property type="entry name" value="NAD(P)-bd_dom_sf"/>
</dbReference>
<dbReference type="AlphaFoldDB" id="A0A917SWI3"/>
<evidence type="ECO:0000259" key="4">
    <source>
        <dbReference type="SMART" id="SM00822"/>
    </source>
</evidence>
<evidence type="ECO:0000313" key="6">
    <source>
        <dbReference type="Proteomes" id="UP000655208"/>
    </source>
</evidence>
<dbReference type="PRINTS" id="PR00081">
    <property type="entry name" value="GDHRDH"/>
</dbReference>
<organism evidence="5 6">
    <name type="scientific">Nakamurella endophytica</name>
    <dbReference type="NCBI Taxonomy" id="1748367"/>
    <lineage>
        <taxon>Bacteria</taxon>
        <taxon>Bacillati</taxon>
        <taxon>Actinomycetota</taxon>
        <taxon>Actinomycetes</taxon>
        <taxon>Nakamurellales</taxon>
        <taxon>Nakamurellaceae</taxon>
        <taxon>Nakamurella</taxon>
    </lineage>
</organism>